<evidence type="ECO:0000313" key="2">
    <source>
        <dbReference type="EMBL" id="RNA21670.1"/>
    </source>
</evidence>
<keyword evidence="3" id="KW-1185">Reference proteome</keyword>
<accession>A0A3M7RDS1</accession>
<evidence type="ECO:0000313" key="3">
    <source>
        <dbReference type="Proteomes" id="UP000276133"/>
    </source>
</evidence>
<dbReference type="Proteomes" id="UP000276133">
    <property type="component" value="Unassembled WGS sequence"/>
</dbReference>
<protein>
    <submittedName>
        <fullName evidence="2">Tryptophan-rich antigen</fullName>
    </submittedName>
</protein>
<evidence type="ECO:0000256" key="1">
    <source>
        <dbReference type="SAM" id="MobiDB-lite"/>
    </source>
</evidence>
<dbReference type="EMBL" id="REGN01003628">
    <property type="protein sequence ID" value="RNA21670.1"/>
    <property type="molecule type" value="Genomic_DNA"/>
</dbReference>
<feature type="compositionally biased region" description="Acidic residues" evidence="1">
    <location>
        <begin position="181"/>
        <end position="190"/>
    </location>
</feature>
<feature type="compositionally biased region" description="Acidic residues" evidence="1">
    <location>
        <begin position="198"/>
        <end position="241"/>
    </location>
</feature>
<sequence length="407" mass="46159">MVDRASLTEKTLLTSRAISLALQSLFENCYIYERNIPVGTISSGYISIAFFRISEAFSPFSILNLDKLLKMPPKKPENKNCILVRVLRNQANLGNVPRAISNYFGSVCHIPTEDCKSFNNFEEFEINGVITVFIHNKKKKFEVLAELLNNKVLNEKPGLLISEVGESQLTVTARSSRSEVDENGPTETDENGPKETDENGPTETDENGPTETDENGPTETDENGPTETDENGPTETDENGPNDDRSATLSSKRKLPLSKSFEMLSFRDDRDWSSQNNQKNCLNLVERIASDYFDNHQKLLKKMERMEKYLECLPKILTCMASNQNPIFEKSTPEIVVPKNNFNEVMTESLCESDDEKVEHDALPKALLLRYINLEIPERSKNLGLDKIKIEYPNSIKYLKQNVRSKK</sequence>
<comment type="caution">
    <text evidence="2">The sequence shown here is derived from an EMBL/GenBank/DDBJ whole genome shotgun (WGS) entry which is preliminary data.</text>
</comment>
<name>A0A3M7RDS1_BRAPC</name>
<proteinExistence type="predicted"/>
<dbReference type="AlphaFoldDB" id="A0A3M7RDS1"/>
<organism evidence="2 3">
    <name type="scientific">Brachionus plicatilis</name>
    <name type="common">Marine rotifer</name>
    <name type="synonym">Brachionus muelleri</name>
    <dbReference type="NCBI Taxonomy" id="10195"/>
    <lineage>
        <taxon>Eukaryota</taxon>
        <taxon>Metazoa</taxon>
        <taxon>Spiralia</taxon>
        <taxon>Gnathifera</taxon>
        <taxon>Rotifera</taxon>
        <taxon>Eurotatoria</taxon>
        <taxon>Monogononta</taxon>
        <taxon>Pseudotrocha</taxon>
        <taxon>Ploima</taxon>
        <taxon>Brachionidae</taxon>
        <taxon>Brachionus</taxon>
    </lineage>
</organism>
<reference evidence="2 3" key="1">
    <citation type="journal article" date="2018" name="Sci. Rep.">
        <title>Genomic signatures of local adaptation to the degree of environmental predictability in rotifers.</title>
        <authorList>
            <person name="Franch-Gras L."/>
            <person name="Hahn C."/>
            <person name="Garcia-Roger E.M."/>
            <person name="Carmona M.J."/>
            <person name="Serra M."/>
            <person name="Gomez A."/>
        </authorList>
    </citation>
    <scope>NUCLEOTIDE SEQUENCE [LARGE SCALE GENOMIC DNA]</scope>
    <source>
        <strain evidence="2">HYR1</strain>
    </source>
</reference>
<feature type="region of interest" description="Disordered" evidence="1">
    <location>
        <begin position="170"/>
        <end position="254"/>
    </location>
</feature>
<gene>
    <name evidence="2" type="ORF">BpHYR1_023239</name>
</gene>